<organism evidence="1 2">
    <name type="scientific">Candidatus Terraquivivens tikiterensis</name>
    <dbReference type="NCBI Taxonomy" id="1980982"/>
    <lineage>
        <taxon>Archaea</taxon>
        <taxon>Nitrososphaerota</taxon>
        <taxon>Candidatus Wolframiiraptoraceae</taxon>
        <taxon>Candidatus Terraquivivens</taxon>
    </lineage>
</organism>
<evidence type="ECO:0000313" key="1">
    <source>
        <dbReference type="EMBL" id="PUA33019.1"/>
    </source>
</evidence>
<sequence length="94" mass="10527">MLPQAKIMIYGTPGGVVRNYLVPDAVKVSVVEEDMETQEELADITISEMEEEVLISDKLAGKLGIILEDIGEGLYSLKADPKRIIRKTHPPQYW</sequence>
<accession>A0A2R7Y6T0</accession>
<evidence type="ECO:0000313" key="2">
    <source>
        <dbReference type="Proteomes" id="UP000244066"/>
    </source>
</evidence>
<dbReference type="Proteomes" id="UP000244066">
    <property type="component" value="Unassembled WGS sequence"/>
</dbReference>
<gene>
    <name evidence="1" type="ORF">B9J98_02785</name>
</gene>
<comment type="caution">
    <text evidence="1">The sequence shown here is derived from an EMBL/GenBank/DDBJ whole genome shotgun (WGS) entry which is preliminary data.</text>
</comment>
<proteinExistence type="predicted"/>
<dbReference type="EMBL" id="NDWU01000005">
    <property type="protein sequence ID" value="PUA33019.1"/>
    <property type="molecule type" value="Genomic_DNA"/>
</dbReference>
<name>A0A2R7Y6T0_9ARCH</name>
<reference evidence="1 2" key="1">
    <citation type="submission" date="2017-04" db="EMBL/GenBank/DDBJ databases">
        <title>Draft Aigarchaeota genome from a New Zealand hot spring.</title>
        <authorList>
            <person name="Reysenbach A.-L."/>
            <person name="Donaho J.A."/>
            <person name="Gerhart J."/>
            <person name="Kelley J.F."/>
            <person name="Kouba K."/>
            <person name="Podar M."/>
            <person name="Stott M."/>
        </authorList>
    </citation>
    <scope>NUCLEOTIDE SEQUENCE [LARGE SCALE GENOMIC DNA]</scope>
    <source>
        <strain evidence="1">NZ13_MG1</strain>
    </source>
</reference>
<protein>
    <submittedName>
        <fullName evidence="1">Uncharacterized protein</fullName>
    </submittedName>
</protein>
<dbReference type="AlphaFoldDB" id="A0A2R7Y6T0"/>